<accession>A0A495J4J2</accession>
<organism evidence="1 2">
    <name type="scientific">Mucilaginibacter gracilis</name>
    <dbReference type="NCBI Taxonomy" id="423350"/>
    <lineage>
        <taxon>Bacteria</taxon>
        <taxon>Pseudomonadati</taxon>
        <taxon>Bacteroidota</taxon>
        <taxon>Sphingobacteriia</taxon>
        <taxon>Sphingobacteriales</taxon>
        <taxon>Sphingobacteriaceae</taxon>
        <taxon>Mucilaginibacter</taxon>
    </lineage>
</organism>
<evidence type="ECO:0000313" key="2">
    <source>
        <dbReference type="Proteomes" id="UP000268007"/>
    </source>
</evidence>
<dbReference type="Proteomes" id="UP000268007">
    <property type="component" value="Unassembled WGS sequence"/>
</dbReference>
<evidence type="ECO:0000313" key="1">
    <source>
        <dbReference type="EMBL" id="RKR83298.1"/>
    </source>
</evidence>
<reference evidence="1 2" key="1">
    <citation type="submission" date="2018-10" db="EMBL/GenBank/DDBJ databases">
        <title>Genomic Encyclopedia of Archaeal and Bacterial Type Strains, Phase II (KMG-II): from individual species to whole genera.</title>
        <authorList>
            <person name="Goeker M."/>
        </authorList>
    </citation>
    <scope>NUCLEOTIDE SEQUENCE [LARGE SCALE GENOMIC DNA]</scope>
    <source>
        <strain evidence="1 2">DSM 18602</strain>
    </source>
</reference>
<proteinExistence type="predicted"/>
<keyword evidence="2" id="KW-1185">Reference proteome</keyword>
<protein>
    <submittedName>
        <fullName evidence="1">Uncharacterized protein</fullName>
    </submittedName>
</protein>
<comment type="caution">
    <text evidence="1">The sequence shown here is derived from an EMBL/GenBank/DDBJ whole genome shotgun (WGS) entry which is preliminary data.</text>
</comment>
<sequence>MQKSHENSMTGTACTDSMTNNLRNRLIQFEAALNNSNQLLKVILSHPLTPTEQKSAIIQRVVINNFALGRKDLIHE</sequence>
<gene>
    <name evidence="1" type="ORF">BDD43_3503</name>
</gene>
<dbReference type="EMBL" id="RBKU01000001">
    <property type="protein sequence ID" value="RKR83298.1"/>
    <property type="molecule type" value="Genomic_DNA"/>
</dbReference>
<name>A0A495J4J2_9SPHI</name>
<dbReference type="AlphaFoldDB" id="A0A495J4J2"/>